<evidence type="ECO:0000313" key="1">
    <source>
        <dbReference type="EMBL" id="TPG34199.1"/>
    </source>
</evidence>
<dbReference type="Proteomes" id="UP000320095">
    <property type="component" value="Unassembled WGS sequence"/>
</dbReference>
<comment type="caution">
    <text evidence="1">The sequence shown here is derived from an EMBL/GenBank/DDBJ whole genome shotgun (WGS) entry which is preliminary data.</text>
</comment>
<organism evidence="1 2">
    <name type="scientific">Mycolicibacterium hodleri</name>
    <dbReference type="NCBI Taxonomy" id="49897"/>
    <lineage>
        <taxon>Bacteria</taxon>
        <taxon>Bacillati</taxon>
        <taxon>Actinomycetota</taxon>
        <taxon>Actinomycetes</taxon>
        <taxon>Mycobacteriales</taxon>
        <taxon>Mycobacteriaceae</taxon>
        <taxon>Mycolicibacterium</taxon>
    </lineage>
</organism>
<keyword evidence="2" id="KW-1185">Reference proteome</keyword>
<evidence type="ECO:0000313" key="2">
    <source>
        <dbReference type="Proteomes" id="UP000320095"/>
    </source>
</evidence>
<proteinExistence type="predicted"/>
<name>A0A502EB49_9MYCO</name>
<sequence length="1396" mass="147545">MPKNPFSIDPADELRAALRGLGLDRLQADRYIATMLDWLNGETSPRSLLAEMRRHALENRSAPTPFDPFPAFPPRGHAIAFAQAVLDARDALGGTFADVLEVAAVAEVDAVGLAALINVGRGISAEQASGPVVGVLLPMRLETRFFEPANGAGWVLKVRIVPDAASLNRHEPVPTPGELDAVEAMWTFSGGDLTSPAGQTEWRRLVAGVGAGRAAWLARTFPAVDVDGVIGILRPDDVRTDLGRSRVGGLPDTLELWMARSGGAPELAASLTVDQDRLGLDFPDPDSGETRWWTSFAEALEVGLAAELDLGQVRPNDIDVLYVVGLGDGDPATLFTDHRDAGILGVLPLGTPTNSVAGEPAADLARDPETWRLLVTDPPVQPGTEAVSLALTGTLAGISLLPGGEVDDRPVNQALVAALWPALWGHSLKDVWGLSDDAFAIGLWAIDNLVPEGPVPPVRVGDQPYGILPVTSLGRWQPEPDDPPVEARLATMTGELRAAWAGAAEGAGTSVGADTDRLLDLLGRVPNSRGYAWRWFLPLELLHMLSWAFGDGIQFAVLREWWDKTADPLLAVTGQPPVRRYGTLGYPQDLAIPLVVPDNLPPNLGFEELIARLVSVPPNIFAGARGKELFNPLPNSLLVRLLMHSLLLSAAEVARRAYGQQGPLLEPIEAPVSQQTEIGRWGQQYSDNLLDGDPPSRLYEVGRDAVKFLSSVPPDTLERVFRSTLDTASHRIDPWITGLAWRRLQSLSASNPAPRFSLGAYGWVDAPRPRSVLGPPDEFFHAPSQEQALTTAILRDRSLYDAEANRWHMNLDSDAIRLADQLASEVRIGAPIVEVLGRAVERAVATRASVESLRRQFPIRTEHAGRRVCDGQAVLARYLSNPASLVLTSAQLAALAPLARAVDTYADLLIADGVFDVVSGRTALAGAAMEAAAGLSAPPSLDVIGTQRGGRSATSTVVMALPAGVAPTVLDAHTSPGAVAEPAAAALIVSLTGAATSAAWTWTVLDEDGNAVGTVRLSDLGLQPIDTLSLSGDDLAAFVLARLPGDDVEMRVLPAHREARRLSDILGNQPATPAHLTVDGTAPADAPVQADLAARYAAVHSVAILLQAELLTAGTATEPVQRAALLTAAKWGITPLTVDDAPIATIVARALAALGERLDTAPSPAAAAALSVAALARAMAELVSPEGRIPILSRLRLDRLPTPLSAEPPQAGVALEPDWLEVVATVRPTLARLEAHQLGQRLDGAAELSSWSSRLGDPWQLDTGPLLPSGLAPATYMLAVFGPDGTLTPGAHPSRLVAFGLLDQWTEVVPATDQTTAAAFHFDAPGARAPQAILVAVPPDVNTPLDTETLVDIVAETRQSARARAASPEELDAYAGGEPLTLFPADGPTAVRLEPA</sequence>
<reference evidence="1 2" key="1">
    <citation type="journal article" date="2019" name="Environ. Microbiol.">
        <title>Species interactions and distinct microbial communities in high Arctic permafrost affected cryosols are associated with the CH4 and CO2 gas fluxes.</title>
        <authorList>
            <person name="Altshuler I."/>
            <person name="Hamel J."/>
            <person name="Turney S."/>
            <person name="Magnuson E."/>
            <person name="Levesque R."/>
            <person name="Greer C."/>
            <person name="Whyte L.G."/>
        </authorList>
    </citation>
    <scope>NUCLEOTIDE SEQUENCE [LARGE SCALE GENOMIC DNA]</scope>
    <source>
        <strain evidence="1 2">S5.20</strain>
    </source>
</reference>
<dbReference type="EMBL" id="RCZG01000004">
    <property type="protein sequence ID" value="TPG34199.1"/>
    <property type="molecule type" value="Genomic_DNA"/>
</dbReference>
<protein>
    <submittedName>
        <fullName evidence="1">Uncharacterized protein</fullName>
    </submittedName>
</protein>
<accession>A0A502EB49</accession>
<gene>
    <name evidence="1" type="ORF">EAH80_11380</name>
</gene>